<evidence type="ECO:0000313" key="7">
    <source>
        <dbReference type="Proteomes" id="UP000664132"/>
    </source>
</evidence>
<dbReference type="Proteomes" id="UP000664132">
    <property type="component" value="Unassembled WGS sequence"/>
</dbReference>
<keyword evidence="2" id="KW-0788">Thiol protease</keyword>
<name>A0A8H7TKU6_9HELO</name>
<dbReference type="Pfam" id="PF00656">
    <property type="entry name" value="Peptidase_C14"/>
    <property type="match status" value="1"/>
</dbReference>
<dbReference type="InterPro" id="IPR029030">
    <property type="entry name" value="Caspase-like_dom_sf"/>
</dbReference>
<feature type="domain" description="C2H2-type" evidence="5">
    <location>
        <begin position="868"/>
        <end position="888"/>
    </location>
</feature>
<comment type="caution">
    <text evidence="6">The sequence shown here is derived from an EMBL/GenBank/DDBJ whole genome shotgun (WGS) entry which is preliminary data.</text>
</comment>
<keyword evidence="2" id="KW-0645">Protease</keyword>
<feature type="region of interest" description="Disordered" evidence="4">
    <location>
        <begin position="693"/>
        <end position="715"/>
    </location>
</feature>
<dbReference type="InterPro" id="IPR013087">
    <property type="entry name" value="Znf_C2H2_type"/>
</dbReference>
<sequence>MANINKDEIIDIAHSLREIGGGLGRLRDLMLMASKGIMNANDDSLVAGRYPTQAIASSMCLGESSSEGNITDGSTPLTSVSPSSHDTSRARFHHPDLKAFAKDLNDAAKAAYPNGPKLGRNRYQTVHVCLIRWIDATEFQSEIDELDQVFQEYGFTTIKWLLLNKNSYRELMRKTLDFIESGDDQENLFILYYAGHGRMNTARQAEWISHVGQDTPSLDWSGIQNLFAGIKSEVLILLDTCAAASSASSSQFGVMEVIAACGFESRAAPPGEFSFTRAMIEILRDWIGRESFSVAILHTEIFCQLKRKGDKRGREGTKLEWCSSPIYLRYTQDARHPGIELYRKTRSQIPDHQAVNSSRPTTYTDARELDLERAQCKSSPFYSLSDNKYRIPRVLISVSLEEDQAPLDSDRCSRWFADIPFFATDIEVFPSYSTLMLMSVPLPVWNMFPSHPACTFIGYVTGPKIERKLLSEEESAEQNVECPLDDRSSQLKGETRKRKIPAEASDLDPSTHRAWSVVDIPDLGKPIDSSMSWPSLKDIYDARLRSSTTDFEPGTKAIWANSSVVDYDSAIGQASTPPTSVREGDKADNQESDSDESIDIEEPPGPLAEVITPSYEGFKAHVRRLNPEMDPRYDWLVSRIAHQQAIRYKSLLDLRVRHSREIRANSCSSGKQCIALGGRVIPLDRRGNIIQEESGSTNRTRHLPVSDDEDPVPDREGRITRETFPAGMPMPPTTNLPAEFECQLCFRTKRILKPSDWTKHVHEDLQPFTCTFDKCKEPKSFKRMADWVRHENERHRHLEWWICQIDDCRHPCYRKENFLQHLVREHKIPEPRQKTKAAIDNARNAAPAWIMLEKCQHETEQRPQDEPCKFCGKTFPTWKKLTAHLAKHMEHISLPIIVLIQTVEVDADTIIEPIGHERYPYPGGYPSPASTASPFSYGDAGMSPAASSPYSMQYSAPQYSVPQYSAPQSLMMRQQMGQSRQFGSHLPSYGFHQPVDVRAATPGLSYPMAPPWDSAMESAPSISMPGSSTLNQMFGSGESARGPGAHSMYSAPPAMQTAGSSASSRSTKAFQAATSQESELETRVADVSEALEESSLQ</sequence>
<proteinExistence type="predicted"/>
<evidence type="ECO:0000256" key="3">
    <source>
        <dbReference type="ARBA" id="ARBA00023145"/>
    </source>
</evidence>
<evidence type="ECO:0000256" key="4">
    <source>
        <dbReference type="SAM" id="MobiDB-lite"/>
    </source>
</evidence>
<feature type="region of interest" description="Disordered" evidence="4">
    <location>
        <begin position="570"/>
        <end position="606"/>
    </location>
</feature>
<evidence type="ECO:0000259" key="5">
    <source>
        <dbReference type="PROSITE" id="PS00028"/>
    </source>
</evidence>
<dbReference type="GO" id="GO:0006508">
    <property type="term" value="P:proteolysis"/>
    <property type="evidence" value="ECO:0007669"/>
    <property type="project" value="InterPro"/>
</dbReference>
<keyword evidence="3" id="KW-0865">Zymogen</keyword>
<feature type="compositionally biased region" description="Polar residues" evidence="4">
    <location>
        <begin position="65"/>
        <end position="85"/>
    </location>
</feature>
<accession>A0A8H7TKU6</accession>
<gene>
    <name evidence="6" type="ORF">IFR04_006142</name>
</gene>
<dbReference type="InterPro" id="IPR011600">
    <property type="entry name" value="Pept_C14_caspase"/>
</dbReference>
<dbReference type="AlphaFoldDB" id="A0A8H7TKU6"/>
<feature type="compositionally biased region" description="Acidic residues" evidence="4">
    <location>
        <begin position="590"/>
        <end position="602"/>
    </location>
</feature>
<evidence type="ECO:0000256" key="2">
    <source>
        <dbReference type="ARBA" id="ARBA00022807"/>
    </source>
</evidence>
<protein>
    <recommendedName>
        <fullName evidence="5">C2H2-type domain-containing protein</fullName>
    </recommendedName>
</protein>
<dbReference type="PANTHER" id="PTHR35391">
    <property type="entry name" value="C2H2-TYPE DOMAIN-CONTAINING PROTEIN-RELATED"/>
    <property type="match status" value="1"/>
</dbReference>
<feature type="region of interest" description="Disordered" evidence="4">
    <location>
        <begin position="1031"/>
        <end position="1097"/>
    </location>
</feature>
<dbReference type="EMBL" id="JAFJYH010000078">
    <property type="protein sequence ID" value="KAG4420756.1"/>
    <property type="molecule type" value="Genomic_DNA"/>
</dbReference>
<dbReference type="PROSITE" id="PS00028">
    <property type="entry name" value="ZINC_FINGER_C2H2_1"/>
    <property type="match status" value="1"/>
</dbReference>
<dbReference type="GO" id="GO:0004197">
    <property type="term" value="F:cysteine-type endopeptidase activity"/>
    <property type="evidence" value="ECO:0007669"/>
    <property type="project" value="InterPro"/>
</dbReference>
<evidence type="ECO:0000313" key="6">
    <source>
        <dbReference type="EMBL" id="KAG4420756.1"/>
    </source>
</evidence>
<feature type="region of interest" description="Disordered" evidence="4">
    <location>
        <begin position="476"/>
        <end position="507"/>
    </location>
</feature>
<feature type="compositionally biased region" description="Polar residues" evidence="4">
    <location>
        <begin position="1057"/>
        <end position="1077"/>
    </location>
</feature>
<keyword evidence="1" id="KW-0053">Apoptosis</keyword>
<keyword evidence="2" id="KW-0378">Hydrolase</keyword>
<dbReference type="PANTHER" id="PTHR35391:SF3">
    <property type="entry name" value="FINGER DOMAIN PROTEIN, PUTATIVE (AFU_ORTHOLOGUE AFUA_8G04300)-RELATED"/>
    <property type="match status" value="1"/>
</dbReference>
<dbReference type="Pfam" id="PF26082">
    <property type="entry name" value="zf-C2H2_AcuF"/>
    <property type="match status" value="1"/>
</dbReference>
<dbReference type="SMART" id="SM00355">
    <property type="entry name" value="ZnF_C2H2"/>
    <property type="match status" value="3"/>
</dbReference>
<organism evidence="6 7">
    <name type="scientific">Cadophora malorum</name>
    <dbReference type="NCBI Taxonomy" id="108018"/>
    <lineage>
        <taxon>Eukaryota</taxon>
        <taxon>Fungi</taxon>
        <taxon>Dikarya</taxon>
        <taxon>Ascomycota</taxon>
        <taxon>Pezizomycotina</taxon>
        <taxon>Leotiomycetes</taxon>
        <taxon>Helotiales</taxon>
        <taxon>Ploettnerulaceae</taxon>
        <taxon>Cadophora</taxon>
    </lineage>
</organism>
<feature type="region of interest" description="Disordered" evidence="4">
    <location>
        <begin position="65"/>
        <end position="89"/>
    </location>
</feature>
<dbReference type="OrthoDB" id="4760831at2759"/>
<dbReference type="InterPro" id="IPR058925">
    <property type="entry name" value="zf-C2H2_AcuF"/>
</dbReference>
<dbReference type="SUPFAM" id="SSF52129">
    <property type="entry name" value="Caspase-like"/>
    <property type="match status" value="1"/>
</dbReference>
<keyword evidence="7" id="KW-1185">Reference proteome</keyword>
<reference evidence="6" key="1">
    <citation type="submission" date="2021-02" db="EMBL/GenBank/DDBJ databases">
        <title>Genome sequence Cadophora malorum strain M34.</title>
        <authorList>
            <person name="Stefanovic E."/>
            <person name="Vu D."/>
            <person name="Scully C."/>
            <person name="Dijksterhuis J."/>
            <person name="Roader J."/>
            <person name="Houbraken J."/>
        </authorList>
    </citation>
    <scope>NUCLEOTIDE SEQUENCE</scope>
    <source>
        <strain evidence="6">M34</strain>
    </source>
</reference>
<evidence type="ECO:0000256" key="1">
    <source>
        <dbReference type="ARBA" id="ARBA00022703"/>
    </source>
</evidence>
<dbReference type="GO" id="GO:0006915">
    <property type="term" value="P:apoptotic process"/>
    <property type="evidence" value="ECO:0007669"/>
    <property type="project" value="UniProtKB-KW"/>
</dbReference>